<comment type="caution">
    <text evidence="3">The sequence shown here is derived from an EMBL/GenBank/DDBJ whole genome shotgun (WGS) entry which is preliminary data.</text>
</comment>
<gene>
    <name evidence="3" type="ORF">B0I36DRAFT_259949</name>
</gene>
<keyword evidence="2" id="KW-0812">Transmembrane</keyword>
<proteinExistence type="predicted"/>
<evidence type="ECO:0000256" key="1">
    <source>
        <dbReference type="SAM" id="MobiDB-lite"/>
    </source>
</evidence>
<keyword evidence="2" id="KW-0472">Membrane</keyword>
<name>A0A9P9BVT2_9PEZI</name>
<keyword evidence="2" id="KW-1133">Transmembrane helix</keyword>
<evidence type="ECO:0008006" key="5">
    <source>
        <dbReference type="Google" id="ProtNLM"/>
    </source>
</evidence>
<reference evidence="3" key="1">
    <citation type="journal article" date="2021" name="Nat. Commun.">
        <title>Genetic determinants of endophytism in the Arabidopsis root mycobiome.</title>
        <authorList>
            <person name="Mesny F."/>
            <person name="Miyauchi S."/>
            <person name="Thiergart T."/>
            <person name="Pickel B."/>
            <person name="Atanasova L."/>
            <person name="Karlsson M."/>
            <person name="Huettel B."/>
            <person name="Barry K.W."/>
            <person name="Haridas S."/>
            <person name="Chen C."/>
            <person name="Bauer D."/>
            <person name="Andreopoulos W."/>
            <person name="Pangilinan J."/>
            <person name="LaButti K."/>
            <person name="Riley R."/>
            <person name="Lipzen A."/>
            <person name="Clum A."/>
            <person name="Drula E."/>
            <person name="Henrissat B."/>
            <person name="Kohler A."/>
            <person name="Grigoriev I.V."/>
            <person name="Martin F.M."/>
            <person name="Hacquard S."/>
        </authorList>
    </citation>
    <scope>NUCLEOTIDE SEQUENCE</scope>
    <source>
        <strain evidence="3">MPI-CAGE-CH-0230</strain>
    </source>
</reference>
<feature type="transmembrane region" description="Helical" evidence="2">
    <location>
        <begin position="12"/>
        <end position="31"/>
    </location>
</feature>
<evidence type="ECO:0000313" key="4">
    <source>
        <dbReference type="Proteomes" id="UP000756346"/>
    </source>
</evidence>
<keyword evidence="4" id="KW-1185">Reference proteome</keyword>
<feature type="region of interest" description="Disordered" evidence="1">
    <location>
        <begin position="92"/>
        <end position="112"/>
    </location>
</feature>
<evidence type="ECO:0000256" key="2">
    <source>
        <dbReference type="SAM" id="Phobius"/>
    </source>
</evidence>
<accession>A0A9P9BVT2</accession>
<dbReference type="RefSeq" id="XP_046018673.1">
    <property type="nucleotide sequence ID" value="XM_046151110.1"/>
</dbReference>
<sequence>MPVRIPKARGSEIATFGVAGVAGFAPFYMMMPGAEKRLADQTTKWAPRWEKNISHFAPPARIVAQRASPHIEKTVKKIDDRLPLEKVTTKISNQTQRNFDRLGEPLTRSKSS</sequence>
<dbReference type="AlphaFoldDB" id="A0A9P9BVT2"/>
<protein>
    <recommendedName>
        <fullName evidence="5">4-coumarate:coenzyme A ligase</fullName>
    </recommendedName>
</protein>
<dbReference type="EMBL" id="JAGTJQ010000001">
    <property type="protein sequence ID" value="KAH7040618.1"/>
    <property type="molecule type" value="Genomic_DNA"/>
</dbReference>
<evidence type="ECO:0000313" key="3">
    <source>
        <dbReference type="EMBL" id="KAH7040618.1"/>
    </source>
</evidence>
<dbReference type="GeneID" id="70180656"/>
<dbReference type="OrthoDB" id="5194807at2759"/>
<organism evidence="3 4">
    <name type="scientific">Microdochium trichocladiopsis</name>
    <dbReference type="NCBI Taxonomy" id="1682393"/>
    <lineage>
        <taxon>Eukaryota</taxon>
        <taxon>Fungi</taxon>
        <taxon>Dikarya</taxon>
        <taxon>Ascomycota</taxon>
        <taxon>Pezizomycotina</taxon>
        <taxon>Sordariomycetes</taxon>
        <taxon>Xylariomycetidae</taxon>
        <taxon>Xylariales</taxon>
        <taxon>Microdochiaceae</taxon>
        <taxon>Microdochium</taxon>
    </lineage>
</organism>
<dbReference type="Proteomes" id="UP000756346">
    <property type="component" value="Unassembled WGS sequence"/>
</dbReference>